<evidence type="ECO:0000313" key="1">
    <source>
        <dbReference type="EMBL" id="ESO93831.1"/>
    </source>
</evidence>
<sequence length="257" mass="28850">MGNRPGHQHRESPYPGPSPDYRFINLEIGAGQEMMSRNVEALARHYNENFRLLCLNKTLSQTHSGMVSPTIKVPNQAINIYRSPNPNEVWRLQIEKSVIESCRTLQASSQLIKTMSTMSEQGGRLICIEETVQQVAHGTSGGSRGSIGVDVFFDMPTHPNPHIYEYHLQPIPMEIKAGSGETVCSEWASFLEMNLWQGLRLVDIFIDKSNVADTIWFFETIDPKTDGITPMYEGTVVDHCITLQDGFSASCGLEFRI</sequence>
<proteinExistence type="predicted"/>
<name>V4AJW8_LOTGI</name>
<organism evidence="1 2">
    <name type="scientific">Lottia gigantea</name>
    <name type="common">Giant owl limpet</name>
    <dbReference type="NCBI Taxonomy" id="225164"/>
    <lineage>
        <taxon>Eukaryota</taxon>
        <taxon>Metazoa</taxon>
        <taxon>Spiralia</taxon>
        <taxon>Lophotrochozoa</taxon>
        <taxon>Mollusca</taxon>
        <taxon>Gastropoda</taxon>
        <taxon>Patellogastropoda</taxon>
        <taxon>Lottioidea</taxon>
        <taxon>Lottiidae</taxon>
        <taxon>Lottia</taxon>
    </lineage>
</organism>
<dbReference type="HOGENOM" id="CLU_064584_0_0_1"/>
<gene>
    <name evidence="1" type="ORF">LOTGIDRAFT_228596</name>
</gene>
<keyword evidence="2" id="KW-1185">Reference proteome</keyword>
<evidence type="ECO:0000313" key="2">
    <source>
        <dbReference type="Proteomes" id="UP000030746"/>
    </source>
</evidence>
<dbReference type="CTD" id="20247710"/>
<dbReference type="AlphaFoldDB" id="V4AJW8"/>
<protein>
    <submittedName>
        <fullName evidence="1">Uncharacterized protein</fullName>
    </submittedName>
</protein>
<accession>V4AJW8</accession>
<dbReference type="KEGG" id="lgi:LOTGIDRAFT_228596"/>
<reference evidence="1 2" key="1">
    <citation type="journal article" date="2013" name="Nature">
        <title>Insights into bilaterian evolution from three spiralian genomes.</title>
        <authorList>
            <person name="Simakov O."/>
            <person name="Marletaz F."/>
            <person name="Cho S.J."/>
            <person name="Edsinger-Gonzales E."/>
            <person name="Havlak P."/>
            <person name="Hellsten U."/>
            <person name="Kuo D.H."/>
            <person name="Larsson T."/>
            <person name="Lv J."/>
            <person name="Arendt D."/>
            <person name="Savage R."/>
            <person name="Osoegawa K."/>
            <person name="de Jong P."/>
            <person name="Grimwood J."/>
            <person name="Chapman J.A."/>
            <person name="Shapiro H."/>
            <person name="Aerts A."/>
            <person name="Otillar R.P."/>
            <person name="Terry A.Y."/>
            <person name="Boore J.L."/>
            <person name="Grigoriev I.V."/>
            <person name="Lindberg D.R."/>
            <person name="Seaver E.C."/>
            <person name="Weisblat D.A."/>
            <person name="Putnam N.H."/>
            <person name="Rokhsar D.S."/>
        </authorList>
    </citation>
    <scope>NUCLEOTIDE SEQUENCE [LARGE SCALE GENOMIC DNA]</scope>
</reference>
<dbReference type="Proteomes" id="UP000030746">
    <property type="component" value="Unassembled WGS sequence"/>
</dbReference>
<dbReference type="EMBL" id="KB201890">
    <property type="protein sequence ID" value="ESO93831.1"/>
    <property type="molecule type" value="Genomic_DNA"/>
</dbReference>
<dbReference type="GeneID" id="20247710"/>
<dbReference type="RefSeq" id="XP_009055453.1">
    <property type="nucleotide sequence ID" value="XM_009057205.1"/>
</dbReference>
<dbReference type="OrthoDB" id="5970923at2759"/>